<dbReference type="InterPro" id="IPR011989">
    <property type="entry name" value="ARM-like"/>
</dbReference>
<dbReference type="SUPFAM" id="SSF48371">
    <property type="entry name" value="ARM repeat"/>
    <property type="match status" value="1"/>
</dbReference>
<gene>
    <name evidence="1" type="ORF">CBQ26_18315</name>
</gene>
<proteinExistence type="predicted"/>
<comment type="caution">
    <text evidence="1">The sequence shown here is derived from an EMBL/GenBank/DDBJ whole genome shotgun (WGS) entry which is preliminary data.</text>
</comment>
<dbReference type="InterPro" id="IPR004830">
    <property type="entry name" value="LRR_variant"/>
</dbReference>
<organism evidence="1 2">
    <name type="scientific">Deinococcus indicus</name>
    <dbReference type="NCBI Taxonomy" id="223556"/>
    <lineage>
        <taxon>Bacteria</taxon>
        <taxon>Thermotogati</taxon>
        <taxon>Deinococcota</taxon>
        <taxon>Deinococci</taxon>
        <taxon>Deinococcales</taxon>
        <taxon>Deinococcaceae</taxon>
        <taxon>Deinococcus</taxon>
    </lineage>
</organism>
<dbReference type="Proteomes" id="UP000197208">
    <property type="component" value="Unassembled WGS sequence"/>
</dbReference>
<evidence type="ECO:0000313" key="1">
    <source>
        <dbReference type="EMBL" id="OWL94007.1"/>
    </source>
</evidence>
<sequence length="403" mass="43848">MSRVQFAYHWHSDETQLELEVLDEDGQALTLPPELEGEIREAIDSADLGGYGTYLWDLASGEVMPFGQLSYLTGDSLGGTYQVTFSGDPEEVLAARSTLDPTREQVNAWVASPDAKLRVAVAGNLSVPDAWVTPLYGDLDPSVVQIMEDRPRITLPLSAHLTEAGNPMTLPRTLDTLARSEWAQVRRAVAANPSTPGRTLADLAGDPEWRIRLAVLKNPSVGDDVRSALLAFFSGADVNLRRTVARNEPIPPNLLGAYATDPDPTVRAAVMGRADLPAELLEHLRADPHPLVQEAHAYREDGTDKEPFDPSWPPEEQWRVVGQLREGRGGSGLSDLTRTPNLLPEIRAALLGHPAASYGLLQRQDLTDARTLRDGRVRPLARVGAARPATRGRVLPEATARTG</sequence>
<evidence type="ECO:0000313" key="2">
    <source>
        <dbReference type="Proteomes" id="UP000197208"/>
    </source>
</evidence>
<dbReference type="Gene3D" id="1.25.10.10">
    <property type="entry name" value="Leucine-rich Repeat Variant"/>
    <property type="match status" value="1"/>
</dbReference>
<reference evidence="1 2" key="1">
    <citation type="submission" date="2017-05" db="EMBL/GenBank/DDBJ databases">
        <title>De novo genome assembly of Deniococcus indicus strain DR1.</title>
        <authorList>
            <person name="Chauhan D."/>
            <person name="Yennamalli R.M."/>
            <person name="Priyadarshini R."/>
        </authorList>
    </citation>
    <scope>NUCLEOTIDE SEQUENCE [LARGE SCALE GENOMIC DNA]</scope>
    <source>
        <strain evidence="1 2">DR1</strain>
    </source>
</reference>
<dbReference type="InterPro" id="IPR016024">
    <property type="entry name" value="ARM-type_fold"/>
</dbReference>
<keyword evidence="2" id="KW-1185">Reference proteome</keyword>
<accession>A0A246BFL3</accession>
<dbReference type="EMBL" id="NHMK01000030">
    <property type="protein sequence ID" value="OWL94007.1"/>
    <property type="molecule type" value="Genomic_DNA"/>
</dbReference>
<dbReference type="Pfam" id="PF01816">
    <property type="entry name" value="LRV"/>
    <property type="match status" value="1"/>
</dbReference>
<name>A0A246BFL3_9DEIO</name>
<dbReference type="AlphaFoldDB" id="A0A246BFL3"/>
<protein>
    <submittedName>
        <fullName evidence="1">Uncharacterized protein</fullName>
    </submittedName>
</protein>